<dbReference type="Proteomes" id="UP001628179">
    <property type="component" value="Unassembled WGS sequence"/>
</dbReference>
<name>A0ABQ0G421_9PEZI</name>
<reference evidence="1 2" key="1">
    <citation type="submission" date="2024-09" db="EMBL/GenBank/DDBJ databases">
        <title>Itraconazole resistance in Madurella fahalii resulting from another homologue of gene encoding cytochrome P450 14-alpha sterol demethylase (CYP51).</title>
        <authorList>
            <person name="Yoshioka I."/>
            <person name="Fahal A.H."/>
            <person name="Kaneko S."/>
            <person name="Yaguchi T."/>
        </authorList>
    </citation>
    <scope>NUCLEOTIDE SEQUENCE [LARGE SCALE GENOMIC DNA]</scope>
    <source>
        <strain evidence="1 2">IFM 68171</strain>
    </source>
</reference>
<dbReference type="GeneID" id="98173471"/>
<evidence type="ECO:0000313" key="2">
    <source>
        <dbReference type="Proteomes" id="UP001628179"/>
    </source>
</evidence>
<organism evidence="1 2">
    <name type="scientific">Madurella fahalii</name>
    <dbReference type="NCBI Taxonomy" id="1157608"/>
    <lineage>
        <taxon>Eukaryota</taxon>
        <taxon>Fungi</taxon>
        <taxon>Dikarya</taxon>
        <taxon>Ascomycota</taxon>
        <taxon>Pezizomycotina</taxon>
        <taxon>Sordariomycetes</taxon>
        <taxon>Sordariomycetidae</taxon>
        <taxon>Sordariales</taxon>
        <taxon>Sordariales incertae sedis</taxon>
        <taxon>Madurella</taxon>
    </lineage>
</organism>
<accession>A0ABQ0G421</accession>
<sequence>MPSPSRTHDGTRPRHCFIFRLPNEVLAEIIETVAAWPDNADQYMFQDLYADHWAMTLVCRRFHLLAMPVLYSTIILGDVIEPPFPELLNSAIYTSVLRKSMMLLHRSIKNNRSLGLMCRGLVFDLRASAVDVGSKLLDVAADLVTWFTYTKSLRIREVPGGCRSSAYATCLTAACANMPRLERLVLNGMPGDVMLTALRDRISSSIKELKLTGLSKSRSDGTTGWIRPRDATCKGRGPFTELWISDFQDWLDYFVELMSWPEKLERFTLLGMNRLGYHHLDLQSVWGCLVPHALSLESIRIGSIFNQHPYLHRVLTAVSFNPFERLTFLSLSYWATGSGEGEANLLAPRLQTFEWMFDAQDQRQLYLDDFQQQEEDFLRKLANGAITRKVPLRKILITKFAPEATTRRSIGMGVNSTLMGGLDAPLEYPWDRMGKVAGELLPSGIQLLYNEPIVTREEFRAGCV</sequence>
<evidence type="ECO:0000313" key="1">
    <source>
        <dbReference type="EMBL" id="GAB1312516.1"/>
    </source>
</evidence>
<gene>
    <name evidence="1" type="ORF">MFIFM68171_02726</name>
</gene>
<dbReference type="EMBL" id="BAAFSV010000001">
    <property type="protein sequence ID" value="GAB1312516.1"/>
    <property type="molecule type" value="Genomic_DNA"/>
</dbReference>
<dbReference type="RefSeq" id="XP_070914249.1">
    <property type="nucleotide sequence ID" value="XM_071058148.1"/>
</dbReference>
<proteinExistence type="predicted"/>
<keyword evidence="2" id="KW-1185">Reference proteome</keyword>
<protein>
    <recommendedName>
        <fullName evidence="3">F-box domain-containing protein</fullName>
    </recommendedName>
</protein>
<evidence type="ECO:0008006" key="3">
    <source>
        <dbReference type="Google" id="ProtNLM"/>
    </source>
</evidence>
<comment type="caution">
    <text evidence="1">The sequence shown here is derived from an EMBL/GenBank/DDBJ whole genome shotgun (WGS) entry which is preliminary data.</text>
</comment>